<sequence length="263" mass="29836">MLAWLERRPGRKPVSVACELAVVRQFYAYLQRRGGHRLREPSWPQLPATSDYVPHIFSTHEVQQLLHLTAKLGGHPFRKIMYRTLILVLYCTGLRFGEALRLRLRDLDVAAGTLFILPSKGRSRWVPYHGSLGRELKRYLVARRAYAPAGPDDRLFVGTDKTRLPTNTASGTVCLLLRTAGLKPAMGRVGPRPYDFRHAFAVHRLTRWYRAGADLYARLPWLSAYMGHDDLFGTETYLTATPELLALAGGRFRRRYLTAGGSC</sequence>
<reference evidence="7" key="1">
    <citation type="submission" date="2019-03" db="EMBL/GenBank/DDBJ databases">
        <title>Lake Tanganyika Metagenome-Assembled Genomes (MAGs).</title>
        <authorList>
            <person name="Tran P."/>
        </authorList>
    </citation>
    <scope>NUCLEOTIDE SEQUENCE</scope>
    <source>
        <strain evidence="7">M_DeepCast_400m_m2_100</strain>
    </source>
</reference>
<protein>
    <submittedName>
        <fullName evidence="7">Tyrosine-type recombinase/integrase</fullName>
    </submittedName>
</protein>
<dbReference type="PANTHER" id="PTHR30349">
    <property type="entry name" value="PHAGE INTEGRASE-RELATED"/>
    <property type="match status" value="1"/>
</dbReference>
<feature type="domain" description="Core-binding (CB)" evidence="6">
    <location>
        <begin position="1"/>
        <end position="31"/>
    </location>
</feature>
<dbReference type="InterPro" id="IPR011010">
    <property type="entry name" value="DNA_brk_join_enz"/>
</dbReference>
<dbReference type="Gene3D" id="1.10.443.10">
    <property type="entry name" value="Intergrase catalytic core"/>
    <property type="match status" value="1"/>
</dbReference>
<dbReference type="GO" id="GO:0006310">
    <property type="term" value="P:DNA recombination"/>
    <property type="evidence" value="ECO:0007669"/>
    <property type="project" value="UniProtKB-KW"/>
</dbReference>
<accession>A0A938BQF4</accession>
<evidence type="ECO:0000256" key="1">
    <source>
        <dbReference type="ARBA" id="ARBA00008857"/>
    </source>
</evidence>
<evidence type="ECO:0000259" key="5">
    <source>
        <dbReference type="PROSITE" id="PS51898"/>
    </source>
</evidence>
<dbReference type="PROSITE" id="PS51900">
    <property type="entry name" value="CB"/>
    <property type="match status" value="1"/>
</dbReference>
<dbReference type="GO" id="GO:0003677">
    <property type="term" value="F:DNA binding"/>
    <property type="evidence" value="ECO:0007669"/>
    <property type="project" value="UniProtKB-UniRule"/>
</dbReference>
<dbReference type="EMBL" id="VGIY01000078">
    <property type="protein sequence ID" value="MBM3317117.1"/>
    <property type="molecule type" value="Genomic_DNA"/>
</dbReference>
<dbReference type="PANTHER" id="PTHR30349:SF41">
    <property type="entry name" value="INTEGRASE_RECOMBINASE PROTEIN MJ0367-RELATED"/>
    <property type="match status" value="1"/>
</dbReference>
<dbReference type="InterPro" id="IPR044068">
    <property type="entry name" value="CB"/>
</dbReference>
<comment type="caution">
    <text evidence="7">The sequence shown here is derived from an EMBL/GenBank/DDBJ whole genome shotgun (WGS) entry which is preliminary data.</text>
</comment>
<dbReference type="SUPFAM" id="SSF56349">
    <property type="entry name" value="DNA breaking-rejoining enzymes"/>
    <property type="match status" value="1"/>
</dbReference>
<gene>
    <name evidence="7" type="ORF">FJY75_04610</name>
</gene>
<evidence type="ECO:0000256" key="2">
    <source>
        <dbReference type="ARBA" id="ARBA00023125"/>
    </source>
</evidence>
<evidence type="ECO:0000313" key="8">
    <source>
        <dbReference type="Proteomes" id="UP000748308"/>
    </source>
</evidence>
<dbReference type="InterPro" id="IPR050090">
    <property type="entry name" value="Tyrosine_recombinase_XerCD"/>
</dbReference>
<dbReference type="AlphaFoldDB" id="A0A938BQF4"/>
<keyword evidence="2 4" id="KW-0238">DNA-binding</keyword>
<dbReference type="GO" id="GO:0015074">
    <property type="term" value="P:DNA integration"/>
    <property type="evidence" value="ECO:0007669"/>
    <property type="project" value="InterPro"/>
</dbReference>
<organism evidence="7 8">
    <name type="scientific">Eiseniibacteriota bacterium</name>
    <dbReference type="NCBI Taxonomy" id="2212470"/>
    <lineage>
        <taxon>Bacteria</taxon>
        <taxon>Candidatus Eiseniibacteriota</taxon>
    </lineage>
</organism>
<dbReference type="PROSITE" id="PS51898">
    <property type="entry name" value="TYR_RECOMBINASE"/>
    <property type="match status" value="1"/>
</dbReference>
<name>A0A938BQF4_UNCEI</name>
<evidence type="ECO:0000256" key="3">
    <source>
        <dbReference type="ARBA" id="ARBA00023172"/>
    </source>
</evidence>
<evidence type="ECO:0000313" key="7">
    <source>
        <dbReference type="EMBL" id="MBM3317117.1"/>
    </source>
</evidence>
<comment type="similarity">
    <text evidence="1">Belongs to the 'phage' integrase family.</text>
</comment>
<feature type="domain" description="Tyr recombinase" evidence="5">
    <location>
        <begin position="52"/>
        <end position="250"/>
    </location>
</feature>
<keyword evidence="3" id="KW-0233">DNA recombination</keyword>
<evidence type="ECO:0000259" key="6">
    <source>
        <dbReference type="PROSITE" id="PS51900"/>
    </source>
</evidence>
<dbReference type="Pfam" id="PF00589">
    <property type="entry name" value="Phage_integrase"/>
    <property type="match status" value="1"/>
</dbReference>
<proteinExistence type="inferred from homology"/>
<dbReference type="Proteomes" id="UP000748308">
    <property type="component" value="Unassembled WGS sequence"/>
</dbReference>
<dbReference type="InterPro" id="IPR002104">
    <property type="entry name" value="Integrase_catalytic"/>
</dbReference>
<dbReference type="InterPro" id="IPR013762">
    <property type="entry name" value="Integrase-like_cat_sf"/>
</dbReference>
<evidence type="ECO:0000256" key="4">
    <source>
        <dbReference type="PROSITE-ProRule" id="PRU01248"/>
    </source>
</evidence>